<evidence type="ECO:0000256" key="1">
    <source>
        <dbReference type="SAM" id="MobiDB-lite"/>
    </source>
</evidence>
<dbReference type="AlphaFoldDB" id="A0A410RYS1"/>
<organism evidence="2 3">
    <name type="scientific">Corallococcus coralloides</name>
    <name type="common">Myxococcus coralloides</name>
    <dbReference type="NCBI Taxonomy" id="184914"/>
    <lineage>
        <taxon>Bacteria</taxon>
        <taxon>Pseudomonadati</taxon>
        <taxon>Myxococcota</taxon>
        <taxon>Myxococcia</taxon>
        <taxon>Myxococcales</taxon>
        <taxon>Cystobacterineae</taxon>
        <taxon>Myxococcaceae</taxon>
        <taxon>Corallococcus</taxon>
    </lineage>
</organism>
<proteinExistence type="predicted"/>
<dbReference type="Proteomes" id="UP000288758">
    <property type="component" value="Chromosome"/>
</dbReference>
<evidence type="ECO:0000313" key="3">
    <source>
        <dbReference type="Proteomes" id="UP000288758"/>
    </source>
</evidence>
<feature type="region of interest" description="Disordered" evidence="1">
    <location>
        <begin position="1"/>
        <end position="29"/>
    </location>
</feature>
<gene>
    <name evidence="2" type="ORF">EJ065_5552</name>
</gene>
<protein>
    <submittedName>
        <fullName evidence="2">Uncharacterized protein</fullName>
    </submittedName>
</protein>
<sequence length="29" mass="3329">MPPDDKGNPTVNLHGEKRAKIQLKNWRGK</sequence>
<dbReference type="EMBL" id="CP034669">
    <property type="protein sequence ID" value="QAT87085.1"/>
    <property type="molecule type" value="Genomic_DNA"/>
</dbReference>
<name>A0A410RYS1_CORCK</name>
<evidence type="ECO:0000313" key="2">
    <source>
        <dbReference type="EMBL" id="QAT87085.1"/>
    </source>
</evidence>
<reference evidence="2 3" key="1">
    <citation type="submission" date="2018-12" db="EMBL/GenBank/DDBJ databases">
        <title>Complete Genome Sequence of the Corallopyronin A producing Myxobacterium Corallococcus coralloides B035.</title>
        <authorList>
            <person name="Bouhired S.M."/>
            <person name="Rupp O."/>
            <person name="Blom J."/>
            <person name="Schaeberle T.F."/>
            <person name="Kehraus S."/>
            <person name="Schiefer A."/>
            <person name="Pfarr K."/>
            <person name="Goesmann A."/>
            <person name="Hoerauf A."/>
            <person name="Koenig G.M."/>
        </authorList>
    </citation>
    <scope>NUCLEOTIDE SEQUENCE [LARGE SCALE GENOMIC DNA]</scope>
    <source>
        <strain evidence="2 3">B035</strain>
    </source>
</reference>
<accession>A0A410RYS1</accession>